<evidence type="ECO:0000313" key="3">
    <source>
        <dbReference type="EMBL" id="MDT0329793.1"/>
    </source>
</evidence>
<keyword evidence="4" id="KW-1185">Reference proteome</keyword>
<evidence type="ECO:0000256" key="2">
    <source>
        <dbReference type="SAM" id="Phobius"/>
    </source>
</evidence>
<feature type="transmembrane region" description="Helical" evidence="2">
    <location>
        <begin position="82"/>
        <end position="103"/>
    </location>
</feature>
<keyword evidence="2" id="KW-1133">Transmembrane helix</keyword>
<feature type="compositionally biased region" description="Basic and acidic residues" evidence="1">
    <location>
        <begin position="10"/>
        <end position="20"/>
    </location>
</feature>
<dbReference type="Proteomes" id="UP001183390">
    <property type="component" value="Unassembled WGS sequence"/>
</dbReference>
<name>A0ABU2MAU0_9ACTN</name>
<keyword evidence="2" id="KW-0812">Transmembrane</keyword>
<organism evidence="3 4">
    <name type="scientific">Nocardiopsis lambiniae</name>
    <dbReference type="NCBI Taxonomy" id="3075539"/>
    <lineage>
        <taxon>Bacteria</taxon>
        <taxon>Bacillati</taxon>
        <taxon>Actinomycetota</taxon>
        <taxon>Actinomycetes</taxon>
        <taxon>Streptosporangiales</taxon>
        <taxon>Nocardiopsidaceae</taxon>
        <taxon>Nocardiopsis</taxon>
    </lineage>
</organism>
<evidence type="ECO:0000256" key="1">
    <source>
        <dbReference type="SAM" id="MobiDB-lite"/>
    </source>
</evidence>
<dbReference type="EMBL" id="JAVREP010000009">
    <property type="protein sequence ID" value="MDT0329793.1"/>
    <property type="molecule type" value="Genomic_DNA"/>
</dbReference>
<protein>
    <recommendedName>
        <fullName evidence="5">Alkaline shock response membrane anchor protein AmaP</fullName>
    </recommendedName>
</protein>
<evidence type="ECO:0008006" key="5">
    <source>
        <dbReference type="Google" id="ProtNLM"/>
    </source>
</evidence>
<evidence type="ECO:0000313" key="4">
    <source>
        <dbReference type="Proteomes" id="UP001183390"/>
    </source>
</evidence>
<reference evidence="4" key="1">
    <citation type="submission" date="2023-07" db="EMBL/GenBank/DDBJ databases">
        <title>30 novel species of actinomycetes from the DSMZ collection.</title>
        <authorList>
            <person name="Nouioui I."/>
        </authorList>
    </citation>
    <scope>NUCLEOTIDE SEQUENCE [LARGE SCALE GENOMIC DNA]</scope>
    <source>
        <strain evidence="4">DSM 44743</strain>
    </source>
</reference>
<proteinExistence type="predicted"/>
<feature type="region of interest" description="Disordered" evidence="1">
    <location>
        <begin position="1"/>
        <end position="32"/>
    </location>
</feature>
<comment type="caution">
    <text evidence="3">The sequence shown here is derived from an EMBL/GenBank/DDBJ whole genome shotgun (WGS) entry which is preliminary data.</text>
</comment>
<keyword evidence="2" id="KW-0472">Membrane</keyword>
<gene>
    <name evidence="3" type="ORF">RM479_15370</name>
</gene>
<dbReference type="RefSeq" id="WP_311512405.1">
    <property type="nucleotide sequence ID" value="NZ_JAVREP010000009.1"/>
</dbReference>
<feature type="compositionally biased region" description="Basic residues" evidence="1">
    <location>
        <begin position="22"/>
        <end position="32"/>
    </location>
</feature>
<accession>A0ABU2MAU0</accession>
<feature type="transmembrane region" description="Helical" evidence="2">
    <location>
        <begin position="40"/>
        <end position="62"/>
    </location>
</feature>
<sequence>MTTTAARPARTRERVEDGRARPGARRFRGARRRSRLNRSLSFLLGAALIGSGALGAVATGAVVPVPVALPAGPPLPEVPPEWIPYVVIVAALVGTVLGAWWLSAQRDADRLHRIVRGRDTASGSTVLSGRALADAVADTVARSPEVLRARARLNGAGHAPRLYVEATVTGDVDVRSFLRACEETVIEALRVSLGVPEVPAIIVVTVAEGARTRVR</sequence>